<name>A0A2I0WCN7_9ASPA</name>
<dbReference type="AlphaFoldDB" id="A0A2I0WCN7"/>
<evidence type="ECO:0000256" key="1">
    <source>
        <dbReference type="SAM" id="MobiDB-lite"/>
    </source>
</evidence>
<organism evidence="2 3">
    <name type="scientific">Dendrobium catenatum</name>
    <dbReference type="NCBI Taxonomy" id="906689"/>
    <lineage>
        <taxon>Eukaryota</taxon>
        <taxon>Viridiplantae</taxon>
        <taxon>Streptophyta</taxon>
        <taxon>Embryophyta</taxon>
        <taxon>Tracheophyta</taxon>
        <taxon>Spermatophyta</taxon>
        <taxon>Magnoliopsida</taxon>
        <taxon>Liliopsida</taxon>
        <taxon>Asparagales</taxon>
        <taxon>Orchidaceae</taxon>
        <taxon>Epidendroideae</taxon>
        <taxon>Malaxideae</taxon>
        <taxon>Dendrobiinae</taxon>
        <taxon>Dendrobium</taxon>
    </lineage>
</organism>
<reference evidence="2 3" key="2">
    <citation type="journal article" date="2017" name="Nature">
        <title>The Apostasia genome and the evolution of orchids.</title>
        <authorList>
            <person name="Zhang G.Q."/>
            <person name="Liu K.W."/>
            <person name="Li Z."/>
            <person name="Lohaus R."/>
            <person name="Hsiao Y.Y."/>
            <person name="Niu S.C."/>
            <person name="Wang J.Y."/>
            <person name="Lin Y.C."/>
            <person name="Xu Q."/>
            <person name="Chen L.J."/>
            <person name="Yoshida K."/>
            <person name="Fujiwara S."/>
            <person name="Wang Z.W."/>
            <person name="Zhang Y.Q."/>
            <person name="Mitsuda N."/>
            <person name="Wang M."/>
            <person name="Liu G.H."/>
            <person name="Pecoraro L."/>
            <person name="Huang H.X."/>
            <person name="Xiao X.J."/>
            <person name="Lin M."/>
            <person name="Wu X.Y."/>
            <person name="Wu W.L."/>
            <person name="Chen Y.Y."/>
            <person name="Chang S.B."/>
            <person name="Sakamoto S."/>
            <person name="Ohme-Takagi M."/>
            <person name="Yagi M."/>
            <person name="Zeng S.J."/>
            <person name="Shen C.Y."/>
            <person name="Yeh C.M."/>
            <person name="Luo Y.B."/>
            <person name="Tsai W.C."/>
            <person name="Van de Peer Y."/>
            <person name="Liu Z.J."/>
        </authorList>
    </citation>
    <scope>NUCLEOTIDE SEQUENCE [LARGE SCALE GENOMIC DNA]</scope>
    <source>
        <tissue evidence="2">The whole plant</tissue>
    </source>
</reference>
<proteinExistence type="predicted"/>
<feature type="region of interest" description="Disordered" evidence="1">
    <location>
        <begin position="22"/>
        <end position="60"/>
    </location>
</feature>
<dbReference type="EMBL" id="KZ502744">
    <property type="protein sequence ID" value="PKU73420.1"/>
    <property type="molecule type" value="Genomic_DNA"/>
</dbReference>
<gene>
    <name evidence="2" type="ORF">MA16_Dca013876</name>
</gene>
<evidence type="ECO:0000313" key="2">
    <source>
        <dbReference type="EMBL" id="PKU73420.1"/>
    </source>
</evidence>
<accession>A0A2I0WCN7</accession>
<reference evidence="2 3" key="1">
    <citation type="journal article" date="2016" name="Sci. Rep.">
        <title>The Dendrobium catenatum Lindl. genome sequence provides insights into polysaccharide synthase, floral development and adaptive evolution.</title>
        <authorList>
            <person name="Zhang G.Q."/>
            <person name="Xu Q."/>
            <person name="Bian C."/>
            <person name="Tsai W.C."/>
            <person name="Yeh C.M."/>
            <person name="Liu K.W."/>
            <person name="Yoshida K."/>
            <person name="Zhang L.S."/>
            <person name="Chang S.B."/>
            <person name="Chen F."/>
            <person name="Shi Y."/>
            <person name="Su Y.Y."/>
            <person name="Zhang Y.Q."/>
            <person name="Chen L.J."/>
            <person name="Yin Y."/>
            <person name="Lin M."/>
            <person name="Huang H."/>
            <person name="Deng H."/>
            <person name="Wang Z.W."/>
            <person name="Zhu S.L."/>
            <person name="Zhao X."/>
            <person name="Deng C."/>
            <person name="Niu S.C."/>
            <person name="Huang J."/>
            <person name="Wang M."/>
            <person name="Liu G.H."/>
            <person name="Yang H.J."/>
            <person name="Xiao X.J."/>
            <person name="Hsiao Y.Y."/>
            <person name="Wu W.L."/>
            <person name="Chen Y.Y."/>
            <person name="Mitsuda N."/>
            <person name="Ohme-Takagi M."/>
            <person name="Luo Y.B."/>
            <person name="Van de Peer Y."/>
            <person name="Liu Z.J."/>
        </authorList>
    </citation>
    <scope>NUCLEOTIDE SEQUENCE [LARGE SCALE GENOMIC DNA]</scope>
    <source>
        <tissue evidence="2">The whole plant</tissue>
    </source>
</reference>
<evidence type="ECO:0000313" key="3">
    <source>
        <dbReference type="Proteomes" id="UP000233837"/>
    </source>
</evidence>
<dbReference type="Proteomes" id="UP000233837">
    <property type="component" value="Unassembled WGS sequence"/>
</dbReference>
<sequence length="102" mass="11592">MARAGGRRRVLRLPPWFVRSREAGEQRVPPPKRVNQTRGRGRGVGVAPSWSSRTRSSRERGGCSVGVLLYSLYHVYTQTSSPLSVSDFSFCRRKSYEMRDFG</sequence>
<keyword evidence="3" id="KW-1185">Reference proteome</keyword>
<protein>
    <submittedName>
        <fullName evidence="2">Uncharacterized protein</fullName>
    </submittedName>
</protein>